<evidence type="ECO:0000313" key="2">
    <source>
        <dbReference type="EMBL" id="GIE26732.1"/>
    </source>
</evidence>
<organism evidence="2 3">
    <name type="scientific">Winogradskya humida</name>
    <dbReference type="NCBI Taxonomy" id="113566"/>
    <lineage>
        <taxon>Bacteria</taxon>
        <taxon>Bacillati</taxon>
        <taxon>Actinomycetota</taxon>
        <taxon>Actinomycetes</taxon>
        <taxon>Micromonosporales</taxon>
        <taxon>Micromonosporaceae</taxon>
        <taxon>Winogradskya</taxon>
    </lineage>
</organism>
<reference evidence="2 3" key="1">
    <citation type="submission" date="2021-01" db="EMBL/GenBank/DDBJ databases">
        <title>Whole genome shotgun sequence of Actinoplanes humidus NBRC 14915.</title>
        <authorList>
            <person name="Komaki H."/>
            <person name="Tamura T."/>
        </authorList>
    </citation>
    <scope>NUCLEOTIDE SEQUENCE [LARGE SCALE GENOMIC DNA]</scope>
    <source>
        <strain evidence="2 3">NBRC 14915</strain>
    </source>
</reference>
<keyword evidence="3" id="KW-1185">Reference proteome</keyword>
<accession>A0ABQ4A792</accession>
<dbReference type="Proteomes" id="UP000603200">
    <property type="component" value="Unassembled WGS sequence"/>
</dbReference>
<evidence type="ECO:0008006" key="4">
    <source>
        <dbReference type="Google" id="ProtNLM"/>
    </source>
</evidence>
<gene>
    <name evidence="2" type="ORF">Ahu01nite_098340</name>
</gene>
<sequence length="86" mass="9434">MPDETWLSLGEVIARFRAAGFPDSESTIRRLIDDGEIESYRSERAGGRRGHRRMKAASVDALFARRSRDNSGDLNEAPNAEGGALA</sequence>
<dbReference type="RefSeq" id="WP_203843628.1">
    <property type="nucleotide sequence ID" value="NZ_BAAATV010000016.1"/>
</dbReference>
<proteinExistence type="predicted"/>
<evidence type="ECO:0000256" key="1">
    <source>
        <dbReference type="SAM" id="MobiDB-lite"/>
    </source>
</evidence>
<evidence type="ECO:0000313" key="3">
    <source>
        <dbReference type="Proteomes" id="UP000603200"/>
    </source>
</evidence>
<name>A0ABQ4A792_9ACTN</name>
<feature type="region of interest" description="Disordered" evidence="1">
    <location>
        <begin position="63"/>
        <end position="86"/>
    </location>
</feature>
<protein>
    <recommendedName>
        <fullName evidence="4">Excisionase family DNA binding protein</fullName>
    </recommendedName>
</protein>
<dbReference type="EMBL" id="BOMN01000149">
    <property type="protein sequence ID" value="GIE26732.1"/>
    <property type="molecule type" value="Genomic_DNA"/>
</dbReference>
<comment type="caution">
    <text evidence="2">The sequence shown here is derived from an EMBL/GenBank/DDBJ whole genome shotgun (WGS) entry which is preliminary data.</text>
</comment>